<dbReference type="Proteomes" id="UP000825729">
    <property type="component" value="Unassembled WGS sequence"/>
</dbReference>
<evidence type="ECO:0008006" key="5">
    <source>
        <dbReference type="Google" id="ProtNLM"/>
    </source>
</evidence>
<dbReference type="SMART" id="SM00320">
    <property type="entry name" value="WD40"/>
    <property type="match status" value="6"/>
</dbReference>
<dbReference type="InterPro" id="IPR015943">
    <property type="entry name" value="WD40/YVTN_repeat-like_dom_sf"/>
</dbReference>
<evidence type="ECO:0000313" key="3">
    <source>
        <dbReference type="EMBL" id="KAG9441137.1"/>
    </source>
</evidence>
<dbReference type="GO" id="GO:0010224">
    <property type="term" value="P:response to UV-B"/>
    <property type="evidence" value="ECO:0007669"/>
    <property type="project" value="TreeGrafter"/>
</dbReference>
<dbReference type="InterPro" id="IPR036322">
    <property type="entry name" value="WD40_repeat_dom_sf"/>
</dbReference>
<evidence type="ECO:0000313" key="4">
    <source>
        <dbReference type="Proteomes" id="UP000825729"/>
    </source>
</evidence>
<dbReference type="EMBL" id="JAINDJ010000007">
    <property type="protein sequence ID" value="KAG9441137.1"/>
    <property type="molecule type" value="Genomic_DNA"/>
</dbReference>
<accession>A0AAV7DZZ5</accession>
<dbReference type="AlphaFoldDB" id="A0AAV7DZZ5"/>
<feature type="compositionally biased region" description="Acidic residues" evidence="2">
    <location>
        <begin position="10"/>
        <end position="19"/>
    </location>
</feature>
<dbReference type="PANTHER" id="PTHR45389">
    <property type="entry name" value="WD REPEAT-CONTAINING PROTEIN RUP1"/>
    <property type="match status" value="1"/>
</dbReference>
<proteinExistence type="predicted"/>
<protein>
    <recommendedName>
        <fullName evidence="5">WD repeat-containing protein RUP2</fullName>
    </recommendedName>
</protein>
<organism evidence="3 4">
    <name type="scientific">Aristolochia fimbriata</name>
    <name type="common">White veined hardy Dutchman's pipe vine</name>
    <dbReference type="NCBI Taxonomy" id="158543"/>
    <lineage>
        <taxon>Eukaryota</taxon>
        <taxon>Viridiplantae</taxon>
        <taxon>Streptophyta</taxon>
        <taxon>Embryophyta</taxon>
        <taxon>Tracheophyta</taxon>
        <taxon>Spermatophyta</taxon>
        <taxon>Magnoliopsida</taxon>
        <taxon>Magnoliidae</taxon>
        <taxon>Piperales</taxon>
        <taxon>Aristolochiaceae</taxon>
        <taxon>Aristolochia</taxon>
    </lineage>
</organism>
<sequence length="376" mass="40218">MDPGSSSEGREEDDEEEEAPTEKPICEWDFALRAHVATPFPGGVNTASDALGAIEIDPSDQILATAGIARKIRIYRLGKLVGENATSNGSGGFTNHNDACEYYICTPAKLSSLRWRPESGGGVVAAGDYDGVVTEYDLERRTAVFERDEHGGRRVWGVDYSGWSPVVGASCSDDGTVQVWDSRGAGSAAAVRPGAEGRPSPVCCVEFDPGGGFAIAAGSADRNAYVYDARKLDAPLAAFSGHHRTVTYVRFVGGGGAVVTAAVDGRLKQWRLRDAGAVRTYRGHVNARRFVGLSAWRTAGLLACGSESNELYVYDLRWGRPIWVRRFEEARGPACQQGCVSGVCWTQAGEDECTLVAGGSEGDLQVFVGRRKPISK</sequence>
<dbReference type="InterPro" id="IPR001680">
    <property type="entry name" value="WD40_rpt"/>
</dbReference>
<keyword evidence="4" id="KW-1185">Reference proteome</keyword>
<evidence type="ECO:0000256" key="2">
    <source>
        <dbReference type="SAM" id="MobiDB-lite"/>
    </source>
</evidence>
<evidence type="ECO:0000256" key="1">
    <source>
        <dbReference type="PROSITE-ProRule" id="PRU00221"/>
    </source>
</evidence>
<dbReference type="Pfam" id="PF00400">
    <property type="entry name" value="WD40"/>
    <property type="match status" value="3"/>
</dbReference>
<dbReference type="SUPFAM" id="SSF50978">
    <property type="entry name" value="WD40 repeat-like"/>
    <property type="match status" value="1"/>
</dbReference>
<dbReference type="PROSITE" id="PS50082">
    <property type="entry name" value="WD_REPEATS_2"/>
    <property type="match status" value="1"/>
</dbReference>
<keyword evidence="1" id="KW-0853">WD repeat</keyword>
<feature type="region of interest" description="Disordered" evidence="2">
    <location>
        <begin position="1"/>
        <end position="22"/>
    </location>
</feature>
<dbReference type="PROSITE" id="PS50294">
    <property type="entry name" value="WD_REPEATS_REGION"/>
    <property type="match status" value="1"/>
</dbReference>
<name>A0AAV7DZZ5_ARIFI</name>
<comment type="caution">
    <text evidence="3">The sequence shown here is derived from an EMBL/GenBank/DDBJ whole genome shotgun (WGS) entry which is preliminary data.</text>
</comment>
<reference evidence="3 4" key="1">
    <citation type="submission" date="2021-07" db="EMBL/GenBank/DDBJ databases">
        <title>The Aristolochia fimbriata genome: insights into angiosperm evolution, floral development and chemical biosynthesis.</title>
        <authorList>
            <person name="Jiao Y."/>
        </authorList>
    </citation>
    <scope>NUCLEOTIDE SEQUENCE [LARGE SCALE GENOMIC DNA]</scope>
    <source>
        <strain evidence="3">IBCAS-2021</strain>
        <tissue evidence="3">Leaf</tissue>
    </source>
</reference>
<dbReference type="Gene3D" id="2.130.10.10">
    <property type="entry name" value="YVTN repeat-like/Quinoprotein amine dehydrogenase"/>
    <property type="match status" value="1"/>
</dbReference>
<feature type="repeat" description="WD" evidence="1">
    <location>
        <begin position="239"/>
        <end position="280"/>
    </location>
</feature>
<gene>
    <name evidence="3" type="ORF">H6P81_016991</name>
</gene>
<dbReference type="PANTHER" id="PTHR45389:SF1">
    <property type="entry name" value="WD REPEAT-CONTAINING PROTEIN RUP1"/>
    <property type="match status" value="1"/>
</dbReference>
<dbReference type="InterPro" id="IPR044616">
    <property type="entry name" value="RUP1/2"/>
</dbReference>